<evidence type="ECO:0000256" key="3">
    <source>
        <dbReference type="ARBA" id="ARBA00022475"/>
    </source>
</evidence>
<name>A0ABT1BH90_9BURK</name>
<keyword evidence="3 7" id="KW-1003">Cell membrane</keyword>
<comment type="subunit">
    <text evidence="7">Forms a complex with DabA.</text>
</comment>
<evidence type="ECO:0000256" key="8">
    <source>
        <dbReference type="RuleBase" id="RU000320"/>
    </source>
</evidence>
<feature type="transmembrane region" description="Helical" evidence="7">
    <location>
        <begin position="181"/>
        <end position="205"/>
    </location>
</feature>
<dbReference type="PANTHER" id="PTHR42829:SF1">
    <property type="entry name" value="INORGANIC CARBON TRANSPORTER SUBUNIT DABB-RELATED"/>
    <property type="match status" value="1"/>
</dbReference>
<comment type="similarity">
    <text evidence="7">Belongs to the inorganic carbon transporter (TC 9.A.2) DabB family.</text>
</comment>
<feature type="transmembrane region" description="Helical" evidence="7">
    <location>
        <begin position="397"/>
        <end position="415"/>
    </location>
</feature>
<evidence type="ECO:0000256" key="2">
    <source>
        <dbReference type="ARBA" id="ARBA00022448"/>
    </source>
</evidence>
<feature type="transmembrane region" description="Helical" evidence="7">
    <location>
        <begin position="311"/>
        <end position="332"/>
    </location>
</feature>
<dbReference type="EMBL" id="JAMXMC010000001">
    <property type="protein sequence ID" value="MCO5975587.1"/>
    <property type="molecule type" value="Genomic_DNA"/>
</dbReference>
<dbReference type="InterPro" id="IPR001750">
    <property type="entry name" value="ND/Mrp_TM"/>
</dbReference>
<feature type="transmembrane region" description="Helical" evidence="7">
    <location>
        <begin position="141"/>
        <end position="160"/>
    </location>
</feature>
<sequence length="533" mass="54983">MPVTEVHLSSSWGGWALSLCVLSPLLLMAPAAGVAASPLGRGTARWAWRLWSGAAALSCVGAVGAVGLLAAGMAPPALPLLASSLPAAWAALLVQALAGVIGAFAQRYLQGEPGQGRAVRGLAGVLAAVHLLLLADHWLLLITAWMALGQALHGLLCFYPDRPFAQLAAHKKRVSDRLADVLLLLAALLAWHAVGSGRISAALALPAAPGMSWAAVALALAVVLRMALVPLHGWLLQVMEAPTPVSALLHAGVVNLGGVVLIRFAPWLDASPAARGLLVVAGLGSALLAAFAMLTRISIKVRLAWSTVAQMGFLVLECGLGLYPMAALHLIGHSLYKAHHFLAASSVVSETRERMLATPGPVARASLLAAPWVSTAVVVALLQGLHGLVGGAPSWPLWWTAILALAWSPLLWLPAGGRGTVWSGGLTGLGTVCGLTALAWLGHQLPLGVAAQPHLALGVLALCGMAALHGGLLALQWRGGVWPAAHRWTYAGYYVDDLVTRLACRLWPSTWAAGAWRGHGPSGATGLPARSAA</sequence>
<dbReference type="Pfam" id="PF00361">
    <property type="entry name" value="Proton_antipo_M"/>
    <property type="match status" value="1"/>
</dbReference>
<evidence type="ECO:0000256" key="5">
    <source>
        <dbReference type="ARBA" id="ARBA00022989"/>
    </source>
</evidence>
<feature type="transmembrane region" description="Helical" evidence="7">
    <location>
        <begin position="86"/>
        <end position="105"/>
    </location>
</feature>
<feature type="transmembrane region" description="Helical" evidence="7">
    <location>
        <begin position="117"/>
        <end position="135"/>
    </location>
</feature>
<feature type="domain" description="NADH:quinone oxidoreductase/Mrp antiporter transmembrane" evidence="9">
    <location>
        <begin position="135"/>
        <end position="354"/>
    </location>
</feature>
<organism evidence="10 11">
    <name type="scientific">Ideonella oryzae</name>
    <dbReference type="NCBI Taxonomy" id="2937441"/>
    <lineage>
        <taxon>Bacteria</taxon>
        <taxon>Pseudomonadati</taxon>
        <taxon>Pseudomonadota</taxon>
        <taxon>Betaproteobacteria</taxon>
        <taxon>Burkholderiales</taxon>
        <taxon>Sphaerotilaceae</taxon>
        <taxon>Ideonella</taxon>
    </lineage>
</organism>
<accession>A0ABT1BH90</accession>
<dbReference type="Proteomes" id="UP001204851">
    <property type="component" value="Unassembled WGS sequence"/>
</dbReference>
<dbReference type="RefSeq" id="WP_252768015.1">
    <property type="nucleotide sequence ID" value="NZ_JAMXMC010000001.1"/>
</dbReference>
<comment type="subcellular location">
    <subcellularLocation>
        <location evidence="7">Cell membrane</location>
        <topology evidence="7">Multi-pass membrane protein</topology>
    </subcellularLocation>
    <subcellularLocation>
        <location evidence="1">Endomembrane system</location>
        <topology evidence="1">Multi-pass membrane protein</topology>
    </subcellularLocation>
    <subcellularLocation>
        <location evidence="8">Membrane</location>
        <topology evidence="8">Multi-pass membrane protein</topology>
    </subcellularLocation>
</comment>
<comment type="function">
    <text evidence="7">Part of an energy-coupled inorganic carbon pump.</text>
</comment>
<dbReference type="PRINTS" id="PR01434">
    <property type="entry name" value="NADHDHGNASE5"/>
</dbReference>
<feature type="transmembrane region" description="Helical" evidence="7">
    <location>
        <begin position="12"/>
        <end position="36"/>
    </location>
</feature>
<evidence type="ECO:0000256" key="7">
    <source>
        <dbReference type="HAMAP-Rule" id="MF_00862"/>
    </source>
</evidence>
<reference evidence="10 11" key="1">
    <citation type="submission" date="2022-06" db="EMBL/GenBank/DDBJ databases">
        <title>Ideonella sp. NS12-5 Genome sequencing and assembly.</title>
        <authorList>
            <person name="Jung Y."/>
        </authorList>
    </citation>
    <scope>NUCLEOTIDE SEQUENCE [LARGE SCALE GENOMIC DNA]</scope>
    <source>
        <strain evidence="10 11">NS12-5</strain>
    </source>
</reference>
<evidence type="ECO:0000313" key="10">
    <source>
        <dbReference type="EMBL" id="MCO5975587.1"/>
    </source>
</evidence>
<feature type="transmembrane region" description="Helical" evidence="7">
    <location>
        <begin position="247"/>
        <end position="265"/>
    </location>
</feature>
<keyword evidence="11" id="KW-1185">Reference proteome</keyword>
<dbReference type="InterPro" id="IPR003945">
    <property type="entry name" value="NU5C-like"/>
</dbReference>
<feature type="transmembrane region" description="Helical" evidence="7">
    <location>
        <begin position="365"/>
        <end position="385"/>
    </location>
</feature>
<keyword evidence="5 7" id="KW-1133">Transmembrane helix</keyword>
<gene>
    <name evidence="7" type="primary">dabB</name>
    <name evidence="10" type="ORF">M0L44_02475</name>
</gene>
<evidence type="ECO:0000256" key="6">
    <source>
        <dbReference type="ARBA" id="ARBA00023136"/>
    </source>
</evidence>
<proteinExistence type="inferred from homology"/>
<keyword evidence="2 7" id="KW-0813">Transport</keyword>
<protein>
    <recommendedName>
        <fullName evidence="7">Probable inorganic carbon transporter subunit DabB</fullName>
    </recommendedName>
</protein>
<dbReference type="HAMAP" id="MF_00862">
    <property type="entry name" value="DabB"/>
    <property type="match status" value="1"/>
</dbReference>
<keyword evidence="4 7" id="KW-0812">Transmembrane</keyword>
<evidence type="ECO:0000259" key="9">
    <source>
        <dbReference type="Pfam" id="PF00361"/>
    </source>
</evidence>
<comment type="caution">
    <text evidence="10">The sequence shown here is derived from an EMBL/GenBank/DDBJ whole genome shotgun (WGS) entry which is preliminary data.</text>
</comment>
<dbReference type="PANTHER" id="PTHR42829">
    <property type="entry name" value="NADH-UBIQUINONE OXIDOREDUCTASE CHAIN 5"/>
    <property type="match status" value="1"/>
</dbReference>
<dbReference type="NCBIfam" id="NF006029">
    <property type="entry name" value="PRK08168.1"/>
    <property type="match status" value="1"/>
</dbReference>
<evidence type="ECO:0000313" key="11">
    <source>
        <dbReference type="Proteomes" id="UP001204851"/>
    </source>
</evidence>
<keyword evidence="6 7" id="KW-0472">Membrane</keyword>
<evidence type="ECO:0000256" key="1">
    <source>
        <dbReference type="ARBA" id="ARBA00004127"/>
    </source>
</evidence>
<feature type="transmembrane region" description="Helical" evidence="7">
    <location>
        <begin position="421"/>
        <end position="443"/>
    </location>
</feature>
<dbReference type="InterPro" id="IPR046396">
    <property type="entry name" value="Transporter_DabB"/>
</dbReference>
<feature type="transmembrane region" description="Helical" evidence="7">
    <location>
        <begin position="277"/>
        <end position="299"/>
    </location>
</feature>
<feature type="transmembrane region" description="Helical" evidence="7">
    <location>
        <begin position="211"/>
        <end position="235"/>
    </location>
</feature>
<evidence type="ECO:0000256" key="4">
    <source>
        <dbReference type="ARBA" id="ARBA00022692"/>
    </source>
</evidence>
<feature type="transmembrane region" description="Helical" evidence="7">
    <location>
        <begin position="48"/>
        <end position="74"/>
    </location>
</feature>
<feature type="transmembrane region" description="Helical" evidence="7">
    <location>
        <begin position="455"/>
        <end position="477"/>
    </location>
</feature>